<evidence type="ECO:0000256" key="1">
    <source>
        <dbReference type="SAM" id="Phobius"/>
    </source>
</evidence>
<gene>
    <name evidence="2" type="ORF">BJ963_003314</name>
</gene>
<keyword evidence="2" id="KW-0808">Transferase</keyword>
<organism evidence="2 3">
    <name type="scientific">Leifsonia soli</name>
    <dbReference type="NCBI Taxonomy" id="582665"/>
    <lineage>
        <taxon>Bacteria</taxon>
        <taxon>Bacillati</taxon>
        <taxon>Actinomycetota</taxon>
        <taxon>Actinomycetes</taxon>
        <taxon>Micrococcales</taxon>
        <taxon>Microbacteriaceae</taxon>
        <taxon>Leifsonia</taxon>
    </lineage>
</organism>
<dbReference type="Proteomes" id="UP000589620">
    <property type="component" value="Unassembled WGS sequence"/>
</dbReference>
<name>A0A852T4P0_9MICO</name>
<keyword evidence="1" id="KW-0472">Membrane</keyword>
<comment type="caution">
    <text evidence="2">The sequence shown here is derived from an EMBL/GenBank/DDBJ whole genome shotgun (WGS) entry which is preliminary data.</text>
</comment>
<protein>
    <submittedName>
        <fullName evidence="2">Glucan phosphoethanolaminetransferase (Alkaline phosphatase superfamily)</fullName>
    </submittedName>
</protein>
<keyword evidence="1" id="KW-1133">Transmembrane helix</keyword>
<accession>A0A852T4P0</accession>
<keyword evidence="1" id="KW-0812">Transmembrane</keyword>
<feature type="transmembrane region" description="Helical" evidence="1">
    <location>
        <begin position="131"/>
        <end position="151"/>
    </location>
</feature>
<feature type="transmembrane region" description="Helical" evidence="1">
    <location>
        <begin position="23"/>
        <end position="45"/>
    </location>
</feature>
<proteinExistence type="predicted"/>
<dbReference type="RefSeq" id="WP_179457609.1">
    <property type="nucleotide sequence ID" value="NZ_BAAAPX010000001.1"/>
</dbReference>
<evidence type="ECO:0000313" key="3">
    <source>
        <dbReference type="Proteomes" id="UP000589620"/>
    </source>
</evidence>
<sequence>MVTEEAGKVQGAFLKRLPRGLRIGFALLVLVGVVEFVQITINAVSGNASRLLSAVTRNLTARPNGAAAIPIAVAFLVLLVLAAIVWAELPVLFGWLALRGRKWSRIALTVVVGLGLAYLVGSAPYDFVLDGIQLAAVVLLWLPSATVFISAENKRRKRSKRDHDANALLDPGGRLPT</sequence>
<reference evidence="2 3" key="1">
    <citation type="submission" date="2020-07" db="EMBL/GenBank/DDBJ databases">
        <title>Sequencing the genomes of 1000 actinobacteria strains.</title>
        <authorList>
            <person name="Klenk H.-P."/>
        </authorList>
    </citation>
    <scope>NUCLEOTIDE SEQUENCE [LARGE SCALE GENOMIC DNA]</scope>
    <source>
        <strain evidence="2 3">DSM 23871</strain>
    </source>
</reference>
<feature type="transmembrane region" description="Helical" evidence="1">
    <location>
        <begin position="106"/>
        <end position="125"/>
    </location>
</feature>
<evidence type="ECO:0000313" key="2">
    <source>
        <dbReference type="EMBL" id="NYD75795.1"/>
    </source>
</evidence>
<dbReference type="EMBL" id="JACCBJ010000001">
    <property type="protein sequence ID" value="NYD75795.1"/>
    <property type="molecule type" value="Genomic_DNA"/>
</dbReference>
<dbReference type="GO" id="GO:0016740">
    <property type="term" value="F:transferase activity"/>
    <property type="evidence" value="ECO:0007669"/>
    <property type="project" value="UniProtKB-KW"/>
</dbReference>
<dbReference type="AlphaFoldDB" id="A0A852T4P0"/>
<feature type="transmembrane region" description="Helical" evidence="1">
    <location>
        <begin position="65"/>
        <end position="86"/>
    </location>
</feature>
<keyword evidence="3" id="KW-1185">Reference proteome</keyword>